<sequence length="96" mass="11012">MKKDFSKHLKYLYITALNMIGIPSLHRRKTKKMKMISNKYQVRLSREIKRTLCSTCLSILVPGFNCTSRIVRKENGLCLKTVCGCGSEKIFVAQGR</sequence>
<gene>
    <name evidence="5" type="ORF">Eint_101660</name>
</gene>
<dbReference type="Pfam" id="PF04032">
    <property type="entry name" value="Rpr2"/>
    <property type="match status" value="1"/>
</dbReference>
<reference evidence="5 6" key="2">
    <citation type="journal article" date="2012" name="Proc. Natl. Acad. Sci. U.S.A.">
        <title>Gain and loss of multiple functionally related, horizontally transferred genes in the reduced genomes of two microsporidian parasites.</title>
        <authorList>
            <person name="Pombert J.-F."/>
            <person name="Selman M."/>
            <person name="Burki F."/>
            <person name="Bardell F.T."/>
            <person name="Farinelli L."/>
            <person name="Solter L.F."/>
            <person name="Whitman D.W."/>
            <person name="Weiss L.M."/>
            <person name="Corradi N."/>
            <person name="Keeling P.J."/>
        </authorList>
    </citation>
    <scope>NUCLEOTIDE SEQUENCE [LARGE SCALE GENOMIC DNA]</scope>
    <source>
        <strain evidence="5 6">ATCC 50506</strain>
    </source>
</reference>
<comment type="similarity">
    <text evidence="4">Belongs to the eukaryotic/archaeal RNase P protein component 4 family.</text>
</comment>
<keyword evidence="3" id="KW-0862">Zinc</keyword>
<dbReference type="Gene3D" id="6.20.50.20">
    <property type="match status" value="1"/>
</dbReference>
<dbReference type="RefSeq" id="XP_003073851.1">
    <property type="nucleotide sequence ID" value="XM_003073805.1"/>
</dbReference>
<dbReference type="AlphaFoldDB" id="E0S9V6"/>
<dbReference type="Proteomes" id="UP000002313">
    <property type="component" value="Chromosome X"/>
</dbReference>
<dbReference type="GO" id="GO:0008033">
    <property type="term" value="P:tRNA processing"/>
    <property type="evidence" value="ECO:0007669"/>
    <property type="project" value="UniProtKB-KW"/>
</dbReference>
<dbReference type="EMBL" id="CP001951">
    <property type="protein sequence ID" value="ADM12491.1"/>
    <property type="molecule type" value="Genomic_DNA"/>
</dbReference>
<keyword evidence="1" id="KW-0819">tRNA processing</keyword>
<evidence type="ECO:0000313" key="6">
    <source>
        <dbReference type="Proteomes" id="UP000002313"/>
    </source>
</evidence>
<keyword evidence="6" id="KW-1185">Reference proteome</keyword>
<dbReference type="GO" id="GO:0005655">
    <property type="term" value="C:nucleolar ribonuclease P complex"/>
    <property type="evidence" value="ECO:0007669"/>
    <property type="project" value="TreeGrafter"/>
</dbReference>
<keyword evidence="2" id="KW-0479">Metal-binding</keyword>
<dbReference type="PANTHER" id="PTHR14742:SF0">
    <property type="entry name" value="RIBONUCLEASE P PROTEIN SUBUNIT P21"/>
    <property type="match status" value="1"/>
</dbReference>
<dbReference type="PANTHER" id="PTHR14742">
    <property type="entry name" value="RIBONUCLEASE P SUBUNIT P21"/>
    <property type="match status" value="1"/>
</dbReference>
<dbReference type="KEGG" id="ein:Eint_101660"/>
<organism evidence="5 6">
    <name type="scientific">Encephalitozoon intestinalis (strain ATCC 50506)</name>
    <name type="common">Microsporidian parasite</name>
    <name type="synonym">Septata intestinalis</name>
    <dbReference type="NCBI Taxonomy" id="876142"/>
    <lineage>
        <taxon>Eukaryota</taxon>
        <taxon>Fungi</taxon>
        <taxon>Fungi incertae sedis</taxon>
        <taxon>Microsporidia</taxon>
        <taxon>Unikaryonidae</taxon>
        <taxon>Encephalitozoon</taxon>
    </lineage>
</organism>
<dbReference type="VEuPathDB" id="MicrosporidiaDB:Eint_101660"/>
<dbReference type="GeneID" id="9699557"/>
<dbReference type="GO" id="GO:0046872">
    <property type="term" value="F:metal ion binding"/>
    <property type="evidence" value="ECO:0007669"/>
    <property type="project" value="UniProtKB-KW"/>
</dbReference>
<reference evidence="5 6" key="1">
    <citation type="journal article" date="2010" name="Nat. Commun.">
        <title>The complete sequence of the smallest known nuclear genome from the microsporidian Encephalitozoon intestinalis.</title>
        <authorList>
            <person name="Corradi N."/>
            <person name="Pombert J.-F."/>
            <person name="Farinelli L."/>
            <person name="Didier E.S."/>
            <person name="Keeling P.J."/>
        </authorList>
    </citation>
    <scope>NUCLEOTIDE SEQUENCE [LARGE SCALE GENOMIC DNA]</scope>
    <source>
        <strain evidence="5 6">ATCC 50506</strain>
    </source>
</reference>
<accession>E0S9V6</accession>
<proteinExistence type="inferred from homology"/>
<dbReference type="OrthoDB" id="128536at2759"/>
<dbReference type="InterPro" id="IPR007175">
    <property type="entry name" value="Rpr2/Snm1/Rpp21"/>
</dbReference>
<protein>
    <submittedName>
        <fullName evidence="5">RNase P subunit Rpr2</fullName>
    </submittedName>
</protein>
<evidence type="ECO:0000256" key="3">
    <source>
        <dbReference type="ARBA" id="ARBA00022833"/>
    </source>
</evidence>
<evidence type="ECO:0000256" key="2">
    <source>
        <dbReference type="ARBA" id="ARBA00022723"/>
    </source>
</evidence>
<evidence type="ECO:0000313" key="5">
    <source>
        <dbReference type="EMBL" id="ADM12491.1"/>
    </source>
</evidence>
<evidence type="ECO:0000256" key="1">
    <source>
        <dbReference type="ARBA" id="ARBA00022694"/>
    </source>
</evidence>
<dbReference type="HOGENOM" id="CLU_079140_4_2_1"/>
<name>E0S9V6_ENCIT</name>
<evidence type="ECO:0000256" key="4">
    <source>
        <dbReference type="ARBA" id="ARBA00038402"/>
    </source>
</evidence>